<sequence length="126" mass="13815">MTTANTIANPIPATENEDWGFYGGMQDKAEVAWLLAMTAISNATGEPLESVRLFLDSRHGRHCSDDVRNQLLVGKHVEQAIHAAITQWMGGTINLQTSKQYGIPRGLPHLTGFVIHCEVTEESLAD</sequence>
<proteinExistence type="predicted"/>
<evidence type="ECO:0000313" key="1">
    <source>
        <dbReference type="EMBL" id="RDE48722.1"/>
    </source>
</evidence>
<name>A0A369XIR0_9PROT</name>
<comment type="caution">
    <text evidence="1">The sequence shown here is derived from an EMBL/GenBank/DDBJ whole genome shotgun (WGS) entry which is preliminary data.</text>
</comment>
<reference evidence="1 2" key="1">
    <citation type="submission" date="2018-05" db="EMBL/GenBank/DDBJ databases">
        <title>Integrated omic analyses show evidence that a Ca. Accumulibacter phosphatis strain performs denitrification under micro-aerobic conditions.</title>
        <authorList>
            <person name="Camejo P.Y."/>
            <person name="Katherine M.D."/>
            <person name="Daniel N.R."/>
        </authorList>
    </citation>
    <scope>NUCLEOTIDE SEQUENCE [LARGE SCALE GENOMIC DNA]</scope>
    <source>
        <strain evidence="1">UW-LDO-IC</strain>
    </source>
</reference>
<protein>
    <submittedName>
        <fullName evidence="1">Uncharacterized protein</fullName>
    </submittedName>
</protein>
<organism evidence="1 2">
    <name type="scientific">Candidatus Accumulibacter meliphilus</name>
    <dbReference type="NCBI Taxonomy" id="2211374"/>
    <lineage>
        <taxon>Bacteria</taxon>
        <taxon>Pseudomonadati</taxon>
        <taxon>Pseudomonadota</taxon>
        <taxon>Betaproteobacteria</taxon>
        <taxon>Candidatus Accumulibacter</taxon>
    </lineage>
</organism>
<dbReference type="Proteomes" id="UP000253831">
    <property type="component" value="Unassembled WGS sequence"/>
</dbReference>
<evidence type="ECO:0000313" key="2">
    <source>
        <dbReference type="Proteomes" id="UP000253831"/>
    </source>
</evidence>
<dbReference type="EMBL" id="QPGA01000106">
    <property type="protein sequence ID" value="RDE48722.1"/>
    <property type="molecule type" value="Genomic_DNA"/>
</dbReference>
<dbReference type="AlphaFoldDB" id="A0A369XIR0"/>
<accession>A0A369XIR0</accession>
<gene>
    <name evidence="1" type="ORF">DVS81_20570</name>
</gene>